<evidence type="ECO:0000256" key="2">
    <source>
        <dbReference type="SAM" id="MobiDB-lite"/>
    </source>
</evidence>
<evidence type="ECO:0000259" key="5">
    <source>
        <dbReference type="Pfam" id="PF25990"/>
    </source>
</evidence>
<evidence type="ECO:0000256" key="1">
    <source>
        <dbReference type="SAM" id="Coils"/>
    </source>
</evidence>
<organism evidence="6">
    <name type="scientific">marine metagenome</name>
    <dbReference type="NCBI Taxonomy" id="408172"/>
    <lineage>
        <taxon>unclassified sequences</taxon>
        <taxon>metagenomes</taxon>
        <taxon>ecological metagenomes</taxon>
    </lineage>
</organism>
<dbReference type="EMBL" id="UINC01029548">
    <property type="protein sequence ID" value="SVB12453.1"/>
    <property type="molecule type" value="Genomic_DNA"/>
</dbReference>
<accession>A0A382BGX2</accession>
<feature type="region of interest" description="Disordered" evidence="2">
    <location>
        <begin position="319"/>
        <end position="340"/>
    </location>
</feature>
<feature type="domain" description="Multidrug resistance protein MdtA-like alpha-helical hairpin" evidence="3">
    <location>
        <begin position="104"/>
        <end position="169"/>
    </location>
</feature>
<feature type="compositionally biased region" description="Basic residues" evidence="2">
    <location>
        <begin position="319"/>
        <end position="329"/>
    </location>
</feature>
<protein>
    <submittedName>
        <fullName evidence="6">Uncharacterized protein</fullName>
    </submittedName>
</protein>
<dbReference type="InterPro" id="IPR058624">
    <property type="entry name" value="MdtA-like_HH"/>
</dbReference>
<dbReference type="GO" id="GO:1990281">
    <property type="term" value="C:efflux pump complex"/>
    <property type="evidence" value="ECO:0007669"/>
    <property type="project" value="TreeGrafter"/>
</dbReference>
<dbReference type="Gene3D" id="2.40.50.100">
    <property type="match status" value="1"/>
</dbReference>
<dbReference type="SUPFAM" id="SSF111369">
    <property type="entry name" value="HlyD-like secretion proteins"/>
    <property type="match status" value="1"/>
</dbReference>
<dbReference type="Pfam" id="PF25876">
    <property type="entry name" value="HH_MFP_RND"/>
    <property type="match status" value="1"/>
</dbReference>
<dbReference type="InterPro" id="IPR006143">
    <property type="entry name" value="RND_pump_MFP"/>
</dbReference>
<evidence type="ECO:0000313" key="6">
    <source>
        <dbReference type="EMBL" id="SVB12453.1"/>
    </source>
</evidence>
<feature type="coiled-coil region" evidence="1">
    <location>
        <begin position="102"/>
        <end position="174"/>
    </location>
</feature>
<dbReference type="Gene3D" id="1.10.287.470">
    <property type="entry name" value="Helix hairpin bin"/>
    <property type="match status" value="1"/>
</dbReference>
<evidence type="ECO:0000259" key="3">
    <source>
        <dbReference type="Pfam" id="PF25876"/>
    </source>
</evidence>
<dbReference type="Pfam" id="PF25917">
    <property type="entry name" value="BSH_RND"/>
    <property type="match status" value="1"/>
</dbReference>
<reference evidence="6" key="1">
    <citation type="submission" date="2018-05" db="EMBL/GenBank/DDBJ databases">
        <authorList>
            <person name="Lanie J.A."/>
            <person name="Ng W.-L."/>
            <person name="Kazmierczak K.M."/>
            <person name="Andrzejewski T.M."/>
            <person name="Davidsen T.M."/>
            <person name="Wayne K.J."/>
            <person name="Tettelin H."/>
            <person name="Glass J.I."/>
            <person name="Rusch D."/>
            <person name="Podicherti R."/>
            <person name="Tsui H.-C.T."/>
            <person name="Winkler M.E."/>
        </authorList>
    </citation>
    <scope>NUCLEOTIDE SEQUENCE</scope>
</reference>
<feature type="region of interest" description="Disordered" evidence="2">
    <location>
        <begin position="419"/>
        <end position="440"/>
    </location>
</feature>
<keyword evidence="1" id="KW-0175">Coiled coil</keyword>
<dbReference type="InterPro" id="IPR058625">
    <property type="entry name" value="MdtA-like_BSH"/>
</dbReference>
<feature type="domain" description="YknX-like beta-barrel" evidence="5">
    <location>
        <begin position="212"/>
        <end position="291"/>
    </location>
</feature>
<dbReference type="InterPro" id="IPR058636">
    <property type="entry name" value="Beta-barrel_YknX"/>
</dbReference>
<name>A0A382BGX2_9ZZZZ</name>
<proteinExistence type="predicted"/>
<feature type="domain" description="Multidrug resistance protein MdtA-like barrel-sandwich hybrid" evidence="4">
    <location>
        <begin position="62"/>
        <end position="203"/>
    </location>
</feature>
<dbReference type="AlphaFoldDB" id="A0A382BGX2"/>
<dbReference type="PANTHER" id="PTHR30469:SF33">
    <property type="entry name" value="SLR1207 PROTEIN"/>
    <property type="match status" value="1"/>
</dbReference>
<sequence length="440" mass="49169">MLKTLKKKKVWIPLLILTIVITGVIISKATSDTDINVDAEHIERRNIVHKVNASGKIQPEEEVQITSTITGWITEITVAEGDTVQPGQHLISIDEKQYRPVYNQTLSQVKSAEANLNKVRSQMDRTKTLYSQKLISKQELEQIETSFEIALSQAEQARASLQRAKDELSKTRLTAPKYGIVTSLTKEEGEMAVGGMFNPMVLMSIADLSYMEVLVDVNENDVVNIDTGDTTEIEIDAFPDTMFYGVVSEIAHTAQSLNMGSQEQVTNFKVKVRILLPPDKIRPGMSSTVNIITETIADAVSIPIQSLTSRPENYEKLAKKKKKHKKRGWGNKDEEDENSYMGREENIDIVFVLQDVFGEETAPEGKKYALVRPTVVGIDSETHYAVQSGIEEDEIIVTGSYRVLSKELQHGMLVSVNMDDKEPDEEIHSNSKISNTRSGL</sequence>
<feature type="compositionally biased region" description="Polar residues" evidence="2">
    <location>
        <begin position="430"/>
        <end position="440"/>
    </location>
</feature>
<gene>
    <name evidence="6" type="ORF">METZ01_LOCUS165307</name>
</gene>
<dbReference type="Gene3D" id="2.40.30.170">
    <property type="match status" value="1"/>
</dbReference>
<dbReference type="GO" id="GO:0015562">
    <property type="term" value="F:efflux transmembrane transporter activity"/>
    <property type="evidence" value="ECO:0007669"/>
    <property type="project" value="TreeGrafter"/>
</dbReference>
<dbReference type="NCBIfam" id="TIGR01730">
    <property type="entry name" value="RND_mfp"/>
    <property type="match status" value="1"/>
</dbReference>
<dbReference type="PANTHER" id="PTHR30469">
    <property type="entry name" value="MULTIDRUG RESISTANCE PROTEIN MDTA"/>
    <property type="match status" value="1"/>
</dbReference>
<evidence type="ECO:0000259" key="4">
    <source>
        <dbReference type="Pfam" id="PF25917"/>
    </source>
</evidence>
<dbReference type="Pfam" id="PF25990">
    <property type="entry name" value="Beta-barrel_YknX"/>
    <property type="match status" value="1"/>
</dbReference>